<gene>
    <name evidence="6" type="ORF">HMPREF9718_00324</name>
</gene>
<comment type="caution">
    <text evidence="6">The sequence shown here is derived from an EMBL/GenBank/DDBJ whole genome shotgun (WGS) entry which is preliminary data.</text>
</comment>
<evidence type="ECO:0000256" key="2">
    <source>
        <dbReference type="ARBA" id="ARBA00022679"/>
    </source>
</evidence>
<dbReference type="HOGENOM" id="CLU_342223_0_0_5"/>
<protein>
    <submittedName>
        <fullName evidence="6">Uncharacterized protein</fullName>
    </submittedName>
</protein>
<dbReference type="Pfam" id="PF04577">
    <property type="entry name" value="Glyco_transf_61"/>
    <property type="match status" value="1"/>
</dbReference>
<evidence type="ECO:0000313" key="6">
    <source>
        <dbReference type="EMBL" id="EKU77163.1"/>
    </source>
</evidence>
<organism evidence="6 7">
    <name type="scientific">Sphingobium yanoikuyae ATCC 51230</name>
    <dbReference type="NCBI Taxonomy" id="883163"/>
    <lineage>
        <taxon>Bacteria</taxon>
        <taxon>Pseudomonadati</taxon>
        <taxon>Pseudomonadota</taxon>
        <taxon>Alphaproteobacteria</taxon>
        <taxon>Sphingomonadales</taxon>
        <taxon>Sphingomonadaceae</taxon>
        <taxon>Sphingobium</taxon>
    </lineage>
</organism>
<keyword evidence="7" id="KW-1185">Reference proteome</keyword>
<dbReference type="GO" id="GO:0016757">
    <property type="term" value="F:glycosyltransferase activity"/>
    <property type="evidence" value="ECO:0007669"/>
    <property type="project" value="UniProtKB-KW"/>
</dbReference>
<feature type="domain" description="Polysaccharide pyruvyl transferase" evidence="4">
    <location>
        <begin position="108"/>
        <end position="254"/>
    </location>
</feature>
<evidence type="ECO:0000259" key="5">
    <source>
        <dbReference type="Pfam" id="PF04577"/>
    </source>
</evidence>
<dbReference type="InterPro" id="IPR007345">
    <property type="entry name" value="Polysacch_pyruvyl_Trfase"/>
</dbReference>
<dbReference type="Pfam" id="PF04230">
    <property type="entry name" value="PS_pyruv_trans"/>
    <property type="match status" value="1"/>
</dbReference>
<sequence>MEAEESVVSKRLMAFWRKQDRQGAQAYAEELREEDGNPWQQVLRSYDALWELDDLAAQHDVPDRFRPNIWWMRGPFPGNFGDILTPYVLWHAFGIIPRWIAANRSQGLCIGSIAKFARKGTMVWGSGMPRASDPLAANAVWAAVRGPLSREAVLASGGDIPEIYGDGAVLLPEIYAPQVEKTHRIGIIPHVLQEQQLRDALEKAGKTHEVKVISLLAADFADIERVIRDIISCEEIVSTSLHGVIVSHAYGVPCQSARIIAPEEDAEDSFKMRDYKASVGLEDGPIGIPESFTDMDWLDARQCRLPPRPINTAALRAAFPFDTPEKERRAAAEAAEAEKALRQKANAALFLARDHVRDGQHDAAKQASSDRQLQVAQPQLLLIHVAALIQSGEADAIAAFAHDAIDLPVEPAIKFAMLRQLALSGHAELAASILIPQVDLRSHHAFVRVKRLILVNVSTPDLRDRLRKTIGTEGQTKVVPMQARPTEFRFQKPPAQNIWGSVRLEAAPATPAHHAAQLRAEADAFQAKMTTPRQPGVLEYHDVYTDARGQVWRTDGSFLVYRSAPVENFAPIPAASFDIAFAANRGSRGIYHWLVDYLPMFAWIMDEKAAGRPVPPILINAGNGSFERQSLDLLGLSDDIVEVVAGAPVKVERLITSRVGFRGMVGWQHLESVFSPIIERALALAKEQDVILPRRVYISRRAVPRRPMLNESHIEDHARSAGFEILDFATLPLWHQIAISHNAETIMSPHGAGLSHLIFAKPGTQVIELLPIQDGTYQLRFNYARLSILKGLDYTAWLEPQQPQINEWQVDTSRFPPFLDDLLASKVR</sequence>
<evidence type="ECO:0000313" key="7">
    <source>
        <dbReference type="Proteomes" id="UP000009887"/>
    </source>
</evidence>
<dbReference type="PANTHER" id="PTHR20961">
    <property type="entry name" value="GLYCOSYLTRANSFERASE"/>
    <property type="match status" value="1"/>
</dbReference>
<dbReference type="AlphaFoldDB" id="K9CYN7"/>
<keyword evidence="3" id="KW-0325">Glycoprotein</keyword>
<dbReference type="InterPro" id="IPR007657">
    <property type="entry name" value="Glycosyltransferase_61"/>
</dbReference>
<dbReference type="Proteomes" id="UP000009887">
    <property type="component" value="Unassembled WGS sequence"/>
</dbReference>
<dbReference type="PATRIC" id="fig|883163.3.peg.323"/>
<dbReference type="InterPro" id="IPR049625">
    <property type="entry name" value="Glyco_transf_61_cat"/>
</dbReference>
<evidence type="ECO:0000256" key="3">
    <source>
        <dbReference type="ARBA" id="ARBA00023180"/>
    </source>
</evidence>
<accession>K9CYN7</accession>
<dbReference type="RefSeq" id="WP_004207331.1">
    <property type="nucleotide sequence ID" value="NZ_JH992904.1"/>
</dbReference>
<keyword evidence="2" id="KW-0808">Transferase</keyword>
<proteinExistence type="predicted"/>
<name>K9CYN7_SPHYA</name>
<keyword evidence="1" id="KW-0328">Glycosyltransferase</keyword>
<feature type="domain" description="Glycosyltransferase 61 catalytic" evidence="5">
    <location>
        <begin position="591"/>
        <end position="767"/>
    </location>
</feature>
<evidence type="ECO:0000256" key="1">
    <source>
        <dbReference type="ARBA" id="ARBA00022676"/>
    </source>
</evidence>
<dbReference type="EMBL" id="AGZU01000004">
    <property type="protein sequence ID" value="EKU77163.1"/>
    <property type="molecule type" value="Genomic_DNA"/>
</dbReference>
<evidence type="ECO:0000259" key="4">
    <source>
        <dbReference type="Pfam" id="PF04230"/>
    </source>
</evidence>
<reference evidence="6 7" key="1">
    <citation type="submission" date="2012-09" db="EMBL/GenBank/DDBJ databases">
        <title>The Genome Sequence of Sphingobium yanoikuyae ATCC 51230.</title>
        <authorList>
            <consortium name="The Broad Institute Genome Sequencing Platform"/>
            <person name="Earl A."/>
            <person name="Ward D."/>
            <person name="Feldgarden M."/>
            <person name="Gevers D."/>
            <person name="Huys G."/>
            <person name="Walker B."/>
            <person name="Young S.K."/>
            <person name="Zeng Q."/>
            <person name="Gargeya S."/>
            <person name="Fitzgerald M."/>
            <person name="Haas B."/>
            <person name="Abouelleil A."/>
            <person name="Alvarado L."/>
            <person name="Arachchi H.M."/>
            <person name="Berlin A.M."/>
            <person name="Chapman S.B."/>
            <person name="Goldberg J."/>
            <person name="Griggs A."/>
            <person name="Gujja S."/>
            <person name="Hansen M."/>
            <person name="Howarth C."/>
            <person name="Imamovic A."/>
            <person name="Larimer J."/>
            <person name="McCowen C."/>
            <person name="Montmayeur A."/>
            <person name="Murphy C."/>
            <person name="Neiman D."/>
            <person name="Pearson M."/>
            <person name="Priest M."/>
            <person name="Roberts A."/>
            <person name="Saif S."/>
            <person name="Shea T."/>
            <person name="Sisk P."/>
            <person name="Sykes S."/>
            <person name="Wortman J."/>
            <person name="Nusbaum C."/>
            <person name="Birren B."/>
        </authorList>
    </citation>
    <scope>NUCLEOTIDE SEQUENCE [LARGE SCALE GENOMIC DNA]</scope>
    <source>
        <strain evidence="6 7">ATCC 51230</strain>
    </source>
</reference>